<keyword evidence="2" id="KW-0805">Transcription regulation</keyword>
<name>A0A2T7BFK7_9BACT</name>
<dbReference type="NCBIfam" id="TIGR02937">
    <property type="entry name" value="sigma70-ECF"/>
    <property type="match status" value="1"/>
</dbReference>
<feature type="domain" description="RNA polymerase sigma-70 region 2" evidence="6">
    <location>
        <begin position="42"/>
        <end position="108"/>
    </location>
</feature>
<dbReference type="Gene3D" id="1.10.1740.10">
    <property type="match status" value="1"/>
</dbReference>
<dbReference type="GO" id="GO:0006352">
    <property type="term" value="P:DNA-templated transcription initiation"/>
    <property type="evidence" value="ECO:0007669"/>
    <property type="project" value="InterPro"/>
</dbReference>
<dbReference type="OrthoDB" id="799938at2"/>
<dbReference type="InterPro" id="IPR014284">
    <property type="entry name" value="RNA_pol_sigma-70_dom"/>
</dbReference>
<dbReference type="InterPro" id="IPR007630">
    <property type="entry name" value="RNA_pol_sigma70_r4"/>
</dbReference>
<evidence type="ECO:0000256" key="2">
    <source>
        <dbReference type="ARBA" id="ARBA00023015"/>
    </source>
</evidence>
<organism evidence="8 9">
    <name type="scientific">Chitinophaga parva</name>
    <dbReference type="NCBI Taxonomy" id="2169414"/>
    <lineage>
        <taxon>Bacteria</taxon>
        <taxon>Pseudomonadati</taxon>
        <taxon>Bacteroidota</taxon>
        <taxon>Chitinophagia</taxon>
        <taxon>Chitinophagales</taxon>
        <taxon>Chitinophagaceae</taxon>
        <taxon>Chitinophaga</taxon>
    </lineage>
</organism>
<sequence length="216" mass="25766">MRFFPIFISNSTSHLYVTALHNEPVLLHRIAQGDQDAFRCFFDHYTPLLYTFVLRLTKSRSDAEEIVQDTFLKIWNHRESLPFIEKPGRYCYVIARNQALDYLRKAARDQHLLDQVWSRIAGEEDHSLEQELQAREYNRLIEEALHVLPEQKQLVFQLSRREGLSQLEIAEKLGLSKSRINNILVEVLQYVRTFLRQHSRLMALVFWITAWEYLFK</sequence>
<dbReference type="SUPFAM" id="SSF88946">
    <property type="entry name" value="Sigma2 domain of RNA polymerase sigma factors"/>
    <property type="match status" value="1"/>
</dbReference>
<evidence type="ECO:0000256" key="1">
    <source>
        <dbReference type="ARBA" id="ARBA00010641"/>
    </source>
</evidence>
<evidence type="ECO:0000256" key="4">
    <source>
        <dbReference type="ARBA" id="ARBA00023125"/>
    </source>
</evidence>
<comment type="similarity">
    <text evidence="1">Belongs to the sigma-70 factor family. ECF subfamily.</text>
</comment>
<dbReference type="InterPro" id="IPR039425">
    <property type="entry name" value="RNA_pol_sigma-70-like"/>
</dbReference>
<keyword evidence="4" id="KW-0238">DNA-binding</keyword>
<dbReference type="InterPro" id="IPR014327">
    <property type="entry name" value="RNA_pol_sigma70_bacteroid"/>
</dbReference>
<dbReference type="GO" id="GO:0016987">
    <property type="term" value="F:sigma factor activity"/>
    <property type="evidence" value="ECO:0007669"/>
    <property type="project" value="UniProtKB-KW"/>
</dbReference>
<dbReference type="InterPro" id="IPR036388">
    <property type="entry name" value="WH-like_DNA-bd_sf"/>
</dbReference>
<proteinExistence type="inferred from homology"/>
<keyword evidence="9" id="KW-1185">Reference proteome</keyword>
<evidence type="ECO:0000313" key="9">
    <source>
        <dbReference type="Proteomes" id="UP000244450"/>
    </source>
</evidence>
<dbReference type="Pfam" id="PF04545">
    <property type="entry name" value="Sigma70_r4"/>
    <property type="match status" value="1"/>
</dbReference>
<dbReference type="InterPro" id="IPR013324">
    <property type="entry name" value="RNA_pol_sigma_r3/r4-like"/>
</dbReference>
<evidence type="ECO:0000259" key="7">
    <source>
        <dbReference type="Pfam" id="PF04545"/>
    </source>
</evidence>
<accession>A0A2T7BFK7</accession>
<evidence type="ECO:0000313" key="8">
    <source>
        <dbReference type="EMBL" id="PUZ25071.1"/>
    </source>
</evidence>
<gene>
    <name evidence="8" type="ORF">DCC81_12215</name>
</gene>
<protein>
    <submittedName>
        <fullName evidence="8">RNA polymerase subunit sigma-70</fullName>
    </submittedName>
</protein>
<feature type="domain" description="RNA polymerase sigma-70 region 4" evidence="7">
    <location>
        <begin position="144"/>
        <end position="192"/>
    </location>
</feature>
<dbReference type="InterPro" id="IPR013325">
    <property type="entry name" value="RNA_pol_sigma_r2"/>
</dbReference>
<dbReference type="Gene3D" id="1.10.10.10">
    <property type="entry name" value="Winged helix-like DNA-binding domain superfamily/Winged helix DNA-binding domain"/>
    <property type="match status" value="1"/>
</dbReference>
<dbReference type="SUPFAM" id="SSF88659">
    <property type="entry name" value="Sigma3 and sigma4 domains of RNA polymerase sigma factors"/>
    <property type="match status" value="1"/>
</dbReference>
<dbReference type="NCBIfam" id="TIGR02985">
    <property type="entry name" value="Sig70_bacteroi1"/>
    <property type="match status" value="1"/>
</dbReference>
<keyword evidence="5" id="KW-0804">Transcription</keyword>
<evidence type="ECO:0000256" key="3">
    <source>
        <dbReference type="ARBA" id="ARBA00023082"/>
    </source>
</evidence>
<dbReference type="Proteomes" id="UP000244450">
    <property type="component" value="Unassembled WGS sequence"/>
</dbReference>
<dbReference type="PANTHER" id="PTHR43133">
    <property type="entry name" value="RNA POLYMERASE ECF-TYPE SIGMA FACTO"/>
    <property type="match status" value="1"/>
</dbReference>
<keyword evidence="3" id="KW-0731">Sigma factor</keyword>
<dbReference type="PANTHER" id="PTHR43133:SF8">
    <property type="entry name" value="RNA POLYMERASE SIGMA FACTOR HI_1459-RELATED"/>
    <property type="match status" value="1"/>
</dbReference>
<reference evidence="8 9" key="1">
    <citation type="submission" date="2018-04" db="EMBL/GenBank/DDBJ databases">
        <title>Chitinophaga fuyangensis sp. nov., isolated from soil in a chemical factory.</title>
        <authorList>
            <person name="Chen K."/>
        </authorList>
    </citation>
    <scope>NUCLEOTIDE SEQUENCE [LARGE SCALE GENOMIC DNA]</scope>
    <source>
        <strain evidence="8 9">LY-1</strain>
    </source>
</reference>
<dbReference type="EMBL" id="QCYK01000002">
    <property type="protein sequence ID" value="PUZ25071.1"/>
    <property type="molecule type" value="Genomic_DNA"/>
</dbReference>
<comment type="caution">
    <text evidence="8">The sequence shown here is derived from an EMBL/GenBank/DDBJ whole genome shotgun (WGS) entry which is preliminary data.</text>
</comment>
<dbReference type="AlphaFoldDB" id="A0A2T7BFK7"/>
<dbReference type="Pfam" id="PF04542">
    <property type="entry name" value="Sigma70_r2"/>
    <property type="match status" value="1"/>
</dbReference>
<dbReference type="GO" id="GO:0003677">
    <property type="term" value="F:DNA binding"/>
    <property type="evidence" value="ECO:0007669"/>
    <property type="project" value="UniProtKB-KW"/>
</dbReference>
<evidence type="ECO:0000256" key="5">
    <source>
        <dbReference type="ARBA" id="ARBA00023163"/>
    </source>
</evidence>
<evidence type="ECO:0000259" key="6">
    <source>
        <dbReference type="Pfam" id="PF04542"/>
    </source>
</evidence>
<dbReference type="CDD" id="cd06171">
    <property type="entry name" value="Sigma70_r4"/>
    <property type="match status" value="1"/>
</dbReference>
<dbReference type="InterPro" id="IPR007627">
    <property type="entry name" value="RNA_pol_sigma70_r2"/>
</dbReference>